<accession>A0ABD3GRY5</accession>
<feature type="compositionally biased region" description="Basic residues" evidence="1">
    <location>
        <begin position="171"/>
        <end position="186"/>
    </location>
</feature>
<comment type="caution">
    <text evidence="2">The sequence shown here is derived from an EMBL/GenBank/DDBJ whole genome shotgun (WGS) entry which is preliminary data.</text>
</comment>
<sequence length="186" mass="19560">MKLISSNHSEVSLYCFLAVSFGTRSEASTCVLAFWITSAPGCEQCENQIPQIQFEQESDGEDHKSAEQAPGGPPPSPAQESVPVADQGTAVQANASGPPNHAVENVEIQPVADIENPQAEGNIEGEILVPKELDALAQNHKPGDQEAGQRDVVQPIGSGSGDNHVKPGGNGKKKGKGKRTTKTTKK</sequence>
<reference evidence="2 3" key="1">
    <citation type="submission" date="2024-09" db="EMBL/GenBank/DDBJ databases">
        <title>Chromosome-scale assembly of Riccia sorocarpa.</title>
        <authorList>
            <person name="Paukszto L."/>
        </authorList>
    </citation>
    <scope>NUCLEOTIDE SEQUENCE [LARGE SCALE GENOMIC DNA]</scope>
    <source>
        <strain evidence="2">LP-2024</strain>
        <tissue evidence="2">Aerial parts of the thallus</tissue>
    </source>
</reference>
<organism evidence="2 3">
    <name type="scientific">Riccia sorocarpa</name>
    <dbReference type="NCBI Taxonomy" id="122646"/>
    <lineage>
        <taxon>Eukaryota</taxon>
        <taxon>Viridiplantae</taxon>
        <taxon>Streptophyta</taxon>
        <taxon>Embryophyta</taxon>
        <taxon>Marchantiophyta</taxon>
        <taxon>Marchantiopsida</taxon>
        <taxon>Marchantiidae</taxon>
        <taxon>Marchantiales</taxon>
        <taxon>Ricciaceae</taxon>
        <taxon>Riccia</taxon>
    </lineage>
</organism>
<dbReference type="EMBL" id="JBJQOH010000007">
    <property type="protein sequence ID" value="KAL3679879.1"/>
    <property type="molecule type" value="Genomic_DNA"/>
</dbReference>
<dbReference type="AlphaFoldDB" id="A0ABD3GRY5"/>
<feature type="region of interest" description="Disordered" evidence="1">
    <location>
        <begin position="56"/>
        <end position="102"/>
    </location>
</feature>
<gene>
    <name evidence="2" type="ORF">R1sor_022835</name>
</gene>
<name>A0ABD3GRY5_9MARC</name>
<feature type="region of interest" description="Disordered" evidence="1">
    <location>
        <begin position="135"/>
        <end position="186"/>
    </location>
</feature>
<evidence type="ECO:0000313" key="2">
    <source>
        <dbReference type="EMBL" id="KAL3679879.1"/>
    </source>
</evidence>
<evidence type="ECO:0000256" key="1">
    <source>
        <dbReference type="SAM" id="MobiDB-lite"/>
    </source>
</evidence>
<keyword evidence="3" id="KW-1185">Reference proteome</keyword>
<evidence type="ECO:0000313" key="3">
    <source>
        <dbReference type="Proteomes" id="UP001633002"/>
    </source>
</evidence>
<dbReference type="Proteomes" id="UP001633002">
    <property type="component" value="Unassembled WGS sequence"/>
</dbReference>
<protein>
    <submittedName>
        <fullName evidence="2">Uncharacterized protein</fullName>
    </submittedName>
</protein>
<proteinExistence type="predicted"/>